<feature type="signal peptide" evidence="4">
    <location>
        <begin position="1"/>
        <end position="26"/>
    </location>
</feature>
<sequence length="210" mass="23536">MTFSFSRLLAAATLMLGAAIAPLSQAQTSRSVELQSPQRTDSPGQVEVLEFFAYTCIHCKLLDPMINAWAKEQPQDVNFMHVPLGGDSRSRPLQQMYYTLNALNRMDLHEKYFTALHDERKRLFTRKDMADWAVEQGVDRAAFNAAFDSMGVSSQVARADELAKNYNVNSTPTIIVNGRYVTSPAHAGGYRESVEETGRLVQQERAKLSK</sequence>
<dbReference type="STRING" id="206506.AAV32_14430"/>
<dbReference type="PROSITE" id="PS51352">
    <property type="entry name" value="THIOREDOXIN_2"/>
    <property type="match status" value="1"/>
</dbReference>
<comment type="subcellular location">
    <subcellularLocation>
        <location evidence="2">Periplasm</location>
    </subcellularLocation>
</comment>
<protein>
    <recommendedName>
        <fullName evidence="2">Thiol:disulfide interchange protein</fullName>
    </recommendedName>
</protein>
<accession>A0A171KPU9</accession>
<dbReference type="InterPro" id="IPR012336">
    <property type="entry name" value="Thioredoxin-like_fold"/>
</dbReference>
<dbReference type="InterPro" id="IPR036249">
    <property type="entry name" value="Thioredoxin-like_sf"/>
</dbReference>
<comment type="caution">
    <text evidence="6">The sequence shown here is derived from an EMBL/GenBank/DDBJ whole genome shotgun (WGS) entry which is preliminary data.</text>
</comment>
<feature type="chain" id="PRO_5007908650" description="Thiol:disulfide interchange protein" evidence="4">
    <location>
        <begin position="27"/>
        <end position="210"/>
    </location>
</feature>
<dbReference type="PIRSF" id="PIRSF001488">
    <property type="entry name" value="Tdi_protein"/>
    <property type="match status" value="1"/>
</dbReference>
<dbReference type="PANTHER" id="PTHR35891:SF3">
    <property type="entry name" value="THIOL:DISULFIDE INTERCHANGE PROTEIN DSBL"/>
    <property type="match status" value="1"/>
</dbReference>
<gene>
    <name evidence="6" type="ORF">AAV32_14430</name>
</gene>
<dbReference type="InterPro" id="IPR050824">
    <property type="entry name" value="Thiol_disulfide_DsbA"/>
</dbReference>
<feature type="domain" description="Thioredoxin" evidence="5">
    <location>
        <begin position="14"/>
        <end position="206"/>
    </location>
</feature>
<keyword evidence="1 4" id="KW-0732">Signal</keyword>
<feature type="disulfide bond" description="Redox-active" evidence="3">
    <location>
        <begin position="56"/>
        <end position="59"/>
    </location>
</feature>
<keyword evidence="7" id="KW-1185">Reference proteome</keyword>
<dbReference type="SUPFAM" id="SSF52833">
    <property type="entry name" value="Thioredoxin-like"/>
    <property type="match status" value="1"/>
</dbReference>
<dbReference type="PATRIC" id="fig|206506.3.peg.3074"/>
<evidence type="ECO:0000259" key="5">
    <source>
        <dbReference type="PROSITE" id="PS51352"/>
    </source>
</evidence>
<dbReference type="RefSeq" id="WP_068373725.1">
    <property type="nucleotide sequence ID" value="NZ_CP033936.1"/>
</dbReference>
<dbReference type="AlphaFoldDB" id="A0A171KPU9"/>
<dbReference type="PANTHER" id="PTHR35891">
    <property type="entry name" value="THIOL:DISULFIDE INTERCHANGE PROTEIN DSBA"/>
    <property type="match status" value="1"/>
</dbReference>
<dbReference type="GO" id="GO:0042597">
    <property type="term" value="C:periplasmic space"/>
    <property type="evidence" value="ECO:0007669"/>
    <property type="project" value="UniProtKB-SubCell"/>
</dbReference>
<reference evidence="6 7" key="1">
    <citation type="submission" date="2015-04" db="EMBL/GenBank/DDBJ databases">
        <title>Genome sequence of Kerstersia gyiorum CG1.</title>
        <authorList>
            <person name="Greninger A.L."/>
            <person name="Kozyreva V."/>
            <person name="Chaturvedi V."/>
        </authorList>
    </citation>
    <scope>NUCLEOTIDE SEQUENCE [LARGE SCALE GENOMIC DNA]</scope>
    <source>
        <strain evidence="6 7">CG1</strain>
    </source>
</reference>
<evidence type="ECO:0000256" key="1">
    <source>
        <dbReference type="ARBA" id="ARBA00022729"/>
    </source>
</evidence>
<evidence type="ECO:0000313" key="7">
    <source>
        <dbReference type="Proteomes" id="UP000078084"/>
    </source>
</evidence>
<dbReference type="Proteomes" id="UP000078084">
    <property type="component" value="Unassembled WGS sequence"/>
</dbReference>
<dbReference type="CDD" id="cd03019">
    <property type="entry name" value="DsbA_DsbA"/>
    <property type="match status" value="1"/>
</dbReference>
<organism evidence="6 7">
    <name type="scientific">Kerstersia gyiorum</name>
    <dbReference type="NCBI Taxonomy" id="206506"/>
    <lineage>
        <taxon>Bacteria</taxon>
        <taxon>Pseudomonadati</taxon>
        <taxon>Pseudomonadota</taxon>
        <taxon>Betaproteobacteria</taxon>
        <taxon>Burkholderiales</taxon>
        <taxon>Alcaligenaceae</taxon>
        <taxon>Kerstersia</taxon>
    </lineage>
</organism>
<name>A0A171KPU9_9BURK</name>
<dbReference type="InterPro" id="IPR013766">
    <property type="entry name" value="Thioredoxin_domain"/>
</dbReference>
<dbReference type="InterPro" id="IPR023205">
    <property type="entry name" value="DsbA/DsbL"/>
</dbReference>
<evidence type="ECO:0000313" key="6">
    <source>
        <dbReference type="EMBL" id="KKO70916.1"/>
    </source>
</evidence>
<dbReference type="Gene3D" id="3.40.30.10">
    <property type="entry name" value="Glutaredoxin"/>
    <property type="match status" value="1"/>
</dbReference>
<keyword evidence="2" id="KW-0574">Periplasm</keyword>
<dbReference type="GeneID" id="99724920"/>
<dbReference type="EMBL" id="LBNE01000011">
    <property type="protein sequence ID" value="KKO70916.1"/>
    <property type="molecule type" value="Genomic_DNA"/>
</dbReference>
<dbReference type="Pfam" id="PF13462">
    <property type="entry name" value="Thioredoxin_4"/>
    <property type="match status" value="1"/>
</dbReference>
<dbReference type="OrthoDB" id="9784896at2"/>
<evidence type="ECO:0000256" key="3">
    <source>
        <dbReference type="PIRSR" id="PIRSR001488-1"/>
    </source>
</evidence>
<evidence type="ECO:0000256" key="2">
    <source>
        <dbReference type="PIRNR" id="PIRNR001488"/>
    </source>
</evidence>
<proteinExistence type="inferred from homology"/>
<comment type="similarity">
    <text evidence="2">Belongs to the thioredoxin family.</text>
</comment>
<evidence type="ECO:0000256" key="4">
    <source>
        <dbReference type="SAM" id="SignalP"/>
    </source>
</evidence>
<keyword evidence="2" id="KW-1015">Disulfide bond</keyword>